<keyword evidence="2" id="KW-0560">Oxidoreductase</keyword>
<dbReference type="PANTHER" id="PTHR11091">
    <property type="entry name" value="OXIDOREDUCTASE-RELATED"/>
    <property type="match status" value="1"/>
</dbReference>
<comment type="caution">
    <text evidence="3">The sequence shown here is derived from an EMBL/GenBank/DDBJ whole genome shotgun (WGS) entry which is preliminary data.</text>
</comment>
<keyword evidence="4" id="KW-1185">Reference proteome</keyword>
<dbReference type="InterPro" id="IPR003767">
    <property type="entry name" value="Malate/L-lactate_DH-like"/>
</dbReference>
<dbReference type="InterPro" id="IPR043144">
    <property type="entry name" value="Mal/L-sulf/L-lact_DH-like_ah"/>
</dbReference>
<evidence type="ECO:0000313" key="3">
    <source>
        <dbReference type="EMBL" id="MCT2581851.1"/>
    </source>
</evidence>
<proteinExistence type="inferred from homology"/>
<accession>A0ABT2J256</accession>
<dbReference type="PANTHER" id="PTHR11091:SF0">
    <property type="entry name" value="MALATE DEHYDROGENASE"/>
    <property type="match status" value="1"/>
</dbReference>
<organism evidence="3 4">
    <name type="scientific">Actinophytocola gossypii</name>
    <dbReference type="NCBI Taxonomy" id="2812003"/>
    <lineage>
        <taxon>Bacteria</taxon>
        <taxon>Bacillati</taxon>
        <taxon>Actinomycetota</taxon>
        <taxon>Actinomycetes</taxon>
        <taxon>Pseudonocardiales</taxon>
        <taxon>Pseudonocardiaceae</taxon>
    </lineage>
</organism>
<dbReference type="InterPro" id="IPR036111">
    <property type="entry name" value="Mal/L-sulfo/L-lacto_DH-like_sf"/>
</dbReference>
<dbReference type="EMBL" id="JAFFZE010000004">
    <property type="protein sequence ID" value="MCT2581851.1"/>
    <property type="molecule type" value="Genomic_DNA"/>
</dbReference>
<evidence type="ECO:0000256" key="1">
    <source>
        <dbReference type="ARBA" id="ARBA00006056"/>
    </source>
</evidence>
<protein>
    <submittedName>
        <fullName evidence="3">Ldh family oxidoreductase</fullName>
    </submittedName>
</protein>
<dbReference type="Proteomes" id="UP001156441">
    <property type="component" value="Unassembled WGS sequence"/>
</dbReference>
<evidence type="ECO:0000256" key="2">
    <source>
        <dbReference type="ARBA" id="ARBA00023002"/>
    </source>
</evidence>
<dbReference type="InterPro" id="IPR043143">
    <property type="entry name" value="Mal/L-sulf/L-lact_DH-like_NADP"/>
</dbReference>
<dbReference type="SUPFAM" id="SSF89733">
    <property type="entry name" value="L-sulfolactate dehydrogenase-like"/>
    <property type="match status" value="1"/>
</dbReference>
<gene>
    <name evidence="3" type="ORF">JT362_01795</name>
</gene>
<dbReference type="RefSeq" id="WP_260189210.1">
    <property type="nucleotide sequence ID" value="NZ_JAFFZE010000004.1"/>
</dbReference>
<dbReference type="Gene3D" id="1.10.1530.10">
    <property type="match status" value="1"/>
</dbReference>
<name>A0ABT2J256_9PSEU</name>
<dbReference type="Pfam" id="PF02615">
    <property type="entry name" value="Ldh_2"/>
    <property type="match status" value="1"/>
</dbReference>
<reference evidence="3 4" key="1">
    <citation type="submission" date="2021-02" db="EMBL/GenBank/DDBJ databases">
        <title>Actinophytocola xerophila sp. nov., isolated from soil of cotton cropping field.</title>
        <authorList>
            <person name="Huang R."/>
            <person name="Chen X."/>
            <person name="Ge X."/>
            <person name="Liu W."/>
        </authorList>
    </citation>
    <scope>NUCLEOTIDE SEQUENCE [LARGE SCALE GENOMIC DNA]</scope>
    <source>
        <strain evidence="3 4">S1-96</strain>
    </source>
</reference>
<comment type="similarity">
    <text evidence="1">Belongs to the LDH2/MDH2 oxidoreductase family.</text>
</comment>
<dbReference type="Gene3D" id="3.30.1370.60">
    <property type="entry name" value="Hypothetical oxidoreductase yiak, domain 2"/>
    <property type="match status" value="1"/>
</dbReference>
<evidence type="ECO:0000313" key="4">
    <source>
        <dbReference type="Proteomes" id="UP001156441"/>
    </source>
</evidence>
<sequence length="351" mass="36369">MSADPTSVRLPAPDLVAYAVAILRAAGLAERAARLVAENLVDADRHGVASHGLIRLPIYVRRVREGMVDPLADPVVRTEGARATVDGRNAMGAYVATAGMDAACALADEYGIGSATAHHSNHCGTMAFYARRAARDGYLAVAMSNAPVTMTYHGGRTRAVGTNPVAIAVPRPGGEPVVLDIASSAVARGKIILADSRNEPIPLGWGVDTEGRPTTVAAEALDGAVLPFAGPKGSGLALVIDLLCGVLAGGASGPDIGDMYLHWDRPQNVGHAFFASRFTDRIDRHGQALEQFLGWVGELPTAEGFDAVSLPGQPEERAARLADRHGVPISTSTWSSLAALAADLGVATPAP</sequence>